<comment type="caution">
    <text evidence="8">The sequence shown here is derived from an EMBL/GenBank/DDBJ whole genome shotgun (WGS) entry which is preliminary data.</text>
</comment>
<dbReference type="Proteomes" id="UP000774804">
    <property type="component" value="Unassembled WGS sequence"/>
</dbReference>
<evidence type="ECO:0000313" key="5">
    <source>
        <dbReference type="EMBL" id="KAG2902698.1"/>
    </source>
</evidence>
<dbReference type="OrthoDB" id="93492at2759"/>
<dbReference type="EMBL" id="RCMG01001053">
    <property type="protein sequence ID" value="KAG2837788.1"/>
    <property type="molecule type" value="Genomic_DNA"/>
</dbReference>
<dbReference type="Proteomes" id="UP000697107">
    <property type="component" value="Unassembled WGS sequence"/>
</dbReference>
<sequence>MVACHWWDNKPVHYLATGPAMTEDTIYRNIKGVGSTTVTCPKLVSDYQRWMGGVDVYDQLRLQTYSIQTAFRFQKYYKSLFMVFLDLALVNAYIMYKQTCLIKRRVPNDRGDWYLTLRKQLFQLKVDDFVDAVAPTPSPATRSRKLRRLDGHIHIQLDDWVTVSGVQKRLQRSCKVCALLRGKRKKSFQTTYYCEDCCRPDAKCYICPKARRIYDGLPKPCYQI</sequence>
<feature type="domain" description="PiggyBac transposable element-derived protein" evidence="2">
    <location>
        <begin position="3"/>
        <end position="93"/>
    </location>
</feature>
<reference evidence="8 9" key="1">
    <citation type="submission" date="2018-01" db="EMBL/GenBank/DDBJ databases">
        <title>Draft genome of the strawberry crown rot pathogen Phytophthora cactorum.</title>
        <authorList>
            <person name="Armitage A.D."/>
            <person name="Lysoe E."/>
            <person name="Nellist C.F."/>
            <person name="Harrison R.J."/>
            <person name="Brurberg M.B."/>
        </authorList>
    </citation>
    <scope>NUCLEOTIDE SEQUENCE [LARGE SCALE GENOMIC DNA]</scope>
    <source>
        <strain evidence="8 9">10300</strain>
    </source>
</reference>
<gene>
    <name evidence="8" type="ORF">PC110_g18318</name>
    <name evidence="3" type="ORF">PC113_g19778</name>
    <name evidence="4" type="ORF">PC115_g19257</name>
    <name evidence="5" type="ORF">PC117_g21418</name>
    <name evidence="6" type="ORF">PC118_g19547</name>
    <name evidence="7" type="ORF">PC129_g18547</name>
</gene>
<evidence type="ECO:0000256" key="1">
    <source>
        <dbReference type="SAM" id="Phobius"/>
    </source>
</evidence>
<proteinExistence type="predicted"/>
<dbReference type="EMBL" id="RCMK01001078">
    <property type="protein sequence ID" value="KAG2902698.1"/>
    <property type="molecule type" value="Genomic_DNA"/>
</dbReference>
<protein>
    <recommendedName>
        <fullName evidence="2">PiggyBac transposable element-derived protein domain-containing protein</fullName>
    </recommendedName>
</protein>
<dbReference type="EMBL" id="RCMI01001074">
    <property type="protein sequence ID" value="KAG2891266.1"/>
    <property type="molecule type" value="Genomic_DNA"/>
</dbReference>
<dbReference type="Proteomes" id="UP000736787">
    <property type="component" value="Unassembled WGS sequence"/>
</dbReference>
<dbReference type="STRING" id="29920.A0A329RKZ7"/>
<evidence type="ECO:0000313" key="7">
    <source>
        <dbReference type="EMBL" id="KAG3210451.1"/>
    </source>
</evidence>
<dbReference type="EMBL" id="RCMV01001092">
    <property type="protein sequence ID" value="KAG3210451.1"/>
    <property type="molecule type" value="Genomic_DNA"/>
</dbReference>
<feature type="transmembrane region" description="Helical" evidence="1">
    <location>
        <begin position="76"/>
        <end position="96"/>
    </location>
</feature>
<name>A0A329RKZ7_9STRA</name>
<evidence type="ECO:0000313" key="9">
    <source>
        <dbReference type="Proteomes" id="UP000251314"/>
    </source>
</evidence>
<dbReference type="Proteomes" id="UP000735874">
    <property type="component" value="Unassembled WGS sequence"/>
</dbReference>
<evidence type="ECO:0000259" key="2">
    <source>
        <dbReference type="Pfam" id="PF13843"/>
    </source>
</evidence>
<evidence type="ECO:0000313" key="8">
    <source>
        <dbReference type="EMBL" id="RAW25274.1"/>
    </source>
</evidence>
<accession>A0A329RKZ7</accession>
<keyword evidence="1" id="KW-0812">Transmembrane</keyword>
<reference evidence="3" key="2">
    <citation type="submission" date="2018-10" db="EMBL/GenBank/DDBJ databases">
        <title>Effector identification in a new, highly contiguous assembly of the strawberry crown rot pathogen Phytophthora cactorum.</title>
        <authorList>
            <person name="Armitage A.D."/>
            <person name="Nellist C.F."/>
            <person name="Bates H."/>
            <person name="Vickerstaff R.J."/>
            <person name="Harrison R.J."/>
        </authorList>
    </citation>
    <scope>NUCLEOTIDE SEQUENCE</scope>
    <source>
        <strain evidence="3">15-7</strain>
        <strain evidence="4">4032</strain>
        <strain evidence="5">4040</strain>
        <strain evidence="6">P415</strain>
        <strain evidence="7">P421</strain>
    </source>
</reference>
<dbReference type="InterPro" id="IPR029526">
    <property type="entry name" value="PGBD"/>
</dbReference>
<dbReference type="AlphaFoldDB" id="A0A329RKZ7"/>
<dbReference type="VEuPathDB" id="FungiDB:PC110_g18318"/>
<dbReference type="EMBL" id="RCML01001073">
    <property type="protein sequence ID" value="KAG2965792.1"/>
    <property type="molecule type" value="Genomic_DNA"/>
</dbReference>
<keyword evidence="1" id="KW-1133">Transmembrane helix</keyword>
<keyword evidence="1" id="KW-0472">Membrane</keyword>
<evidence type="ECO:0000313" key="3">
    <source>
        <dbReference type="EMBL" id="KAG2837788.1"/>
    </source>
</evidence>
<dbReference type="Proteomes" id="UP000251314">
    <property type="component" value="Unassembled WGS sequence"/>
</dbReference>
<keyword evidence="9" id="KW-1185">Reference proteome</keyword>
<evidence type="ECO:0000313" key="6">
    <source>
        <dbReference type="EMBL" id="KAG2965792.1"/>
    </source>
</evidence>
<dbReference type="EMBL" id="MJFZ01000772">
    <property type="protein sequence ID" value="RAW25274.1"/>
    <property type="molecule type" value="Genomic_DNA"/>
</dbReference>
<dbReference type="PANTHER" id="PTHR46599:SF3">
    <property type="entry name" value="PIGGYBAC TRANSPOSABLE ELEMENT-DERIVED PROTEIN 4"/>
    <property type="match status" value="1"/>
</dbReference>
<dbReference type="Pfam" id="PF13843">
    <property type="entry name" value="DDE_Tnp_1_7"/>
    <property type="match status" value="1"/>
</dbReference>
<dbReference type="Proteomes" id="UP000760860">
    <property type="component" value="Unassembled WGS sequence"/>
</dbReference>
<dbReference type="PANTHER" id="PTHR46599">
    <property type="entry name" value="PIGGYBAC TRANSPOSABLE ELEMENT-DERIVED PROTEIN 4"/>
    <property type="match status" value="1"/>
</dbReference>
<organism evidence="8 9">
    <name type="scientific">Phytophthora cactorum</name>
    <dbReference type="NCBI Taxonomy" id="29920"/>
    <lineage>
        <taxon>Eukaryota</taxon>
        <taxon>Sar</taxon>
        <taxon>Stramenopiles</taxon>
        <taxon>Oomycota</taxon>
        <taxon>Peronosporomycetes</taxon>
        <taxon>Peronosporales</taxon>
        <taxon>Peronosporaceae</taxon>
        <taxon>Phytophthora</taxon>
    </lineage>
</organism>
<evidence type="ECO:0000313" key="4">
    <source>
        <dbReference type="EMBL" id="KAG2891266.1"/>
    </source>
</evidence>